<feature type="signal peptide" evidence="1">
    <location>
        <begin position="1"/>
        <end position="26"/>
    </location>
</feature>
<organism evidence="2">
    <name type="scientific">uncultured delta proteobacterium</name>
    <dbReference type="NCBI Taxonomy" id="34034"/>
    <lineage>
        <taxon>Bacteria</taxon>
        <taxon>Deltaproteobacteria</taxon>
        <taxon>environmental samples</taxon>
    </lineage>
</organism>
<protein>
    <recommendedName>
        <fullName evidence="3">DUF4352 domain-containing protein</fullName>
    </recommendedName>
</protein>
<proteinExistence type="predicted"/>
<sequence length="202" mass="21914">MQNMKKTSLVSVLCLCFFLVVAQAFAASTGTDKDAATNSNSKEQSLQDIQSEVQGLMNDMVTITGSMVSGMAAGMQEGAENAQAQLDGADGTKLISNKKELAEFLQVSIFKLEEQENGVWRVTLAVRNNNDFPVRLVNLTRKQSALLLDVDGFAHEQAPQEGQSRILTVASRAAVKATFSFAGLEAKLGVFRLFDMDFPVNQ</sequence>
<dbReference type="AlphaFoldDB" id="A0A212K922"/>
<keyword evidence="1" id="KW-0732">Signal</keyword>
<dbReference type="EMBL" id="FLUQ01000004">
    <property type="protein sequence ID" value="SBW08229.1"/>
    <property type="molecule type" value="Genomic_DNA"/>
</dbReference>
<feature type="chain" id="PRO_5012645815" description="DUF4352 domain-containing protein" evidence="1">
    <location>
        <begin position="27"/>
        <end position="202"/>
    </location>
</feature>
<evidence type="ECO:0000256" key="1">
    <source>
        <dbReference type="SAM" id="SignalP"/>
    </source>
</evidence>
<accession>A0A212K922</accession>
<evidence type="ECO:0000313" key="2">
    <source>
        <dbReference type="EMBL" id="SBW08229.1"/>
    </source>
</evidence>
<evidence type="ECO:0008006" key="3">
    <source>
        <dbReference type="Google" id="ProtNLM"/>
    </source>
</evidence>
<name>A0A212K922_9DELT</name>
<gene>
    <name evidence="2" type="ORF">KL86DPRO_40049</name>
</gene>
<reference evidence="2" key="1">
    <citation type="submission" date="2016-04" db="EMBL/GenBank/DDBJ databases">
        <authorList>
            <person name="Evans L.H."/>
            <person name="Alamgir A."/>
            <person name="Owens N."/>
            <person name="Weber N.D."/>
            <person name="Virtaneva K."/>
            <person name="Barbian K."/>
            <person name="Babar A."/>
            <person name="Rosenke K."/>
        </authorList>
    </citation>
    <scope>NUCLEOTIDE SEQUENCE</scope>
    <source>
        <strain evidence="2">86</strain>
    </source>
</reference>